<feature type="domain" description="KIB1-4 beta-propeller" evidence="2">
    <location>
        <begin position="63"/>
        <end position="117"/>
    </location>
</feature>
<organism evidence="3 4">
    <name type="scientific">Solanum pinnatisectum</name>
    <name type="common">tansyleaf nightshade</name>
    <dbReference type="NCBI Taxonomy" id="50273"/>
    <lineage>
        <taxon>Eukaryota</taxon>
        <taxon>Viridiplantae</taxon>
        <taxon>Streptophyta</taxon>
        <taxon>Embryophyta</taxon>
        <taxon>Tracheophyta</taxon>
        <taxon>Spermatophyta</taxon>
        <taxon>Magnoliopsida</taxon>
        <taxon>eudicotyledons</taxon>
        <taxon>Gunneridae</taxon>
        <taxon>Pentapetalae</taxon>
        <taxon>asterids</taxon>
        <taxon>lamiids</taxon>
        <taxon>Solanales</taxon>
        <taxon>Solanaceae</taxon>
        <taxon>Solanoideae</taxon>
        <taxon>Solaneae</taxon>
        <taxon>Solanum</taxon>
    </lineage>
</organism>
<dbReference type="PANTHER" id="PTHR44259">
    <property type="entry name" value="OS07G0183000 PROTEIN-RELATED"/>
    <property type="match status" value="1"/>
</dbReference>
<gene>
    <name evidence="3" type="ORF">R3W88_009611</name>
</gene>
<name>A0AAV9MES4_9SOLN</name>
<dbReference type="InterPro" id="IPR036047">
    <property type="entry name" value="F-box-like_dom_sf"/>
</dbReference>
<dbReference type="Proteomes" id="UP001311915">
    <property type="component" value="Unassembled WGS sequence"/>
</dbReference>
<sequence>MAIWSQLDYDMLFLIGRRLNLIEDYLNFGSVCKSWRCAATKDNFNSDLPRSPWLILYNGMILNKRIPKASGKRCMESMGWFITVGKEEGEINLLHPFSGVEIELPHQNTTNTELVENGSLFIRLFYQLVLLIHLITFHGHRREYQFRQFLEARRLEMDQN</sequence>
<dbReference type="Gene3D" id="1.20.1280.50">
    <property type="match status" value="1"/>
</dbReference>
<evidence type="ECO:0000259" key="1">
    <source>
        <dbReference type="Pfam" id="PF00646"/>
    </source>
</evidence>
<dbReference type="EMBL" id="JAWPEI010000002">
    <property type="protein sequence ID" value="KAK4735350.1"/>
    <property type="molecule type" value="Genomic_DNA"/>
</dbReference>
<dbReference type="SUPFAM" id="SSF81383">
    <property type="entry name" value="F-box domain"/>
    <property type="match status" value="1"/>
</dbReference>
<feature type="domain" description="F-box" evidence="1">
    <location>
        <begin position="4"/>
        <end position="45"/>
    </location>
</feature>
<dbReference type="Pfam" id="PF03478">
    <property type="entry name" value="Beta-prop_KIB1-4"/>
    <property type="match status" value="1"/>
</dbReference>
<evidence type="ECO:0000259" key="2">
    <source>
        <dbReference type="Pfam" id="PF03478"/>
    </source>
</evidence>
<protein>
    <recommendedName>
        <fullName evidence="5">F-box domain-containing protein</fullName>
    </recommendedName>
</protein>
<dbReference type="InterPro" id="IPR050942">
    <property type="entry name" value="F-box_BR-signaling"/>
</dbReference>
<dbReference type="AlphaFoldDB" id="A0AAV9MES4"/>
<evidence type="ECO:0000313" key="3">
    <source>
        <dbReference type="EMBL" id="KAK4735350.1"/>
    </source>
</evidence>
<dbReference type="PANTHER" id="PTHR44259:SF108">
    <property type="entry name" value="F-BOX PROTEIN SKIP23-LIKE"/>
    <property type="match status" value="1"/>
</dbReference>
<dbReference type="InterPro" id="IPR005174">
    <property type="entry name" value="KIB1-4_b-propeller"/>
</dbReference>
<accession>A0AAV9MES4</accession>
<evidence type="ECO:0008006" key="5">
    <source>
        <dbReference type="Google" id="ProtNLM"/>
    </source>
</evidence>
<comment type="caution">
    <text evidence="3">The sequence shown here is derived from an EMBL/GenBank/DDBJ whole genome shotgun (WGS) entry which is preliminary data.</text>
</comment>
<evidence type="ECO:0000313" key="4">
    <source>
        <dbReference type="Proteomes" id="UP001311915"/>
    </source>
</evidence>
<dbReference type="InterPro" id="IPR001810">
    <property type="entry name" value="F-box_dom"/>
</dbReference>
<dbReference type="Pfam" id="PF00646">
    <property type="entry name" value="F-box"/>
    <property type="match status" value="1"/>
</dbReference>
<keyword evidence="4" id="KW-1185">Reference proteome</keyword>
<reference evidence="3 4" key="1">
    <citation type="submission" date="2023-10" db="EMBL/GenBank/DDBJ databases">
        <title>Genome-Wide Identification Analysis in wild type Solanum Pinnatisectum Reveals Some Genes Defensing Phytophthora Infestans.</title>
        <authorList>
            <person name="Sun C."/>
        </authorList>
    </citation>
    <scope>NUCLEOTIDE SEQUENCE [LARGE SCALE GENOMIC DNA]</scope>
    <source>
        <strain evidence="3">LQN</strain>
        <tissue evidence="3">Leaf</tissue>
    </source>
</reference>
<proteinExistence type="predicted"/>